<dbReference type="Proteomes" id="UP000218887">
    <property type="component" value="Unassembled WGS sequence"/>
</dbReference>
<dbReference type="EMBL" id="NPOA01000011">
    <property type="protein sequence ID" value="PAV28758.1"/>
    <property type="molecule type" value="Genomic_DNA"/>
</dbReference>
<evidence type="ECO:0000256" key="1">
    <source>
        <dbReference type="SAM" id="Phobius"/>
    </source>
</evidence>
<sequence length="544" mass="64088">MDDKKLDNLLHEMKDDYEKLPEYTSTDNVMKSIVNQKRKISRGKIIPGLAIIAGLLLFMLISLPYVNDFDQADNDTNYLEMYYLKQKEEFREILGIESVDSFNVINQADVILEHYGSTTNPKEIEQAKADIDGLFTTPRQIMKEIVKENNPVKEETLEKLFINMRDLGYNLSDYWRNLLADYKITIDQQKLIIDTQDQPENYTGPEEIAEFLVMLKEQGFLVANSTDGRNDAMYLEMNYEWLVDNIENWNGHEGFRDYLGMLGNQVDSYIPGVGNRHGIPWTEFDEILLDLEKLLESYPKDREFLVHYTSIYSTMNKYLNDYLAGGVDTLSLAGEKHLDNAAQKELKRFVENHEESRFHAIVKDAVNKYENESDWVRERGIFHVDYGVLSILFDEHFREISFENIELVNRWPMSQFTFEQFHNYEAEKSQVFLEKLSAFEILSLYMYAHDNRDADLYSTLYSKESEWREEDKEKLMNVSEQEELEYYWREIINRSTHVIREVKDNENKVNYILLENPVSPVEVTASIQLVKEDGIWKVLDRTIE</sequence>
<name>A0A2A2IBK0_9BACI</name>
<dbReference type="AlphaFoldDB" id="A0A2A2IBK0"/>
<organism evidence="2 3">
    <name type="scientific">Virgibacillus profundi</name>
    <dbReference type="NCBI Taxonomy" id="2024555"/>
    <lineage>
        <taxon>Bacteria</taxon>
        <taxon>Bacillati</taxon>
        <taxon>Bacillota</taxon>
        <taxon>Bacilli</taxon>
        <taxon>Bacillales</taxon>
        <taxon>Bacillaceae</taxon>
        <taxon>Virgibacillus</taxon>
    </lineage>
</organism>
<evidence type="ECO:0000313" key="3">
    <source>
        <dbReference type="Proteomes" id="UP000218887"/>
    </source>
</evidence>
<dbReference type="OrthoDB" id="2954508at2"/>
<keyword evidence="1" id="KW-0472">Membrane</keyword>
<reference evidence="2 3" key="1">
    <citation type="submission" date="2017-08" db="EMBL/GenBank/DDBJ databases">
        <title>Virgibacillus indicus sp. nov. and Virgibacillus profoundi sp. nov, two moderately halophilic bacteria isolated from marine sediment by using the Microfluidic Streak Plate.</title>
        <authorList>
            <person name="Xu B."/>
            <person name="Hu B."/>
            <person name="Wang J."/>
            <person name="Zhu Y."/>
            <person name="Huang L."/>
            <person name="Du W."/>
            <person name="Huang Y."/>
        </authorList>
    </citation>
    <scope>NUCLEOTIDE SEQUENCE [LARGE SCALE GENOMIC DNA]</scope>
    <source>
        <strain evidence="2 3">IO3-P3-H5</strain>
    </source>
</reference>
<feature type="transmembrane region" description="Helical" evidence="1">
    <location>
        <begin position="45"/>
        <end position="66"/>
    </location>
</feature>
<comment type="caution">
    <text evidence="2">The sequence shown here is derived from an EMBL/GenBank/DDBJ whole genome shotgun (WGS) entry which is preliminary data.</text>
</comment>
<keyword evidence="1" id="KW-1133">Transmembrane helix</keyword>
<keyword evidence="3" id="KW-1185">Reference proteome</keyword>
<accession>A0A2A2IBK0</accession>
<proteinExistence type="predicted"/>
<keyword evidence="1" id="KW-0812">Transmembrane</keyword>
<gene>
    <name evidence="2" type="ORF">CIL05_15885</name>
</gene>
<evidence type="ECO:0000313" key="2">
    <source>
        <dbReference type="EMBL" id="PAV28758.1"/>
    </source>
</evidence>
<protein>
    <submittedName>
        <fullName evidence="2">Uncharacterized protein</fullName>
    </submittedName>
</protein>
<dbReference type="RefSeq" id="WP_095656526.1">
    <property type="nucleotide sequence ID" value="NZ_NPOA01000011.1"/>
</dbReference>